<feature type="region of interest" description="Disordered" evidence="1">
    <location>
        <begin position="568"/>
        <end position="603"/>
    </location>
</feature>
<feature type="region of interest" description="Disordered" evidence="1">
    <location>
        <begin position="187"/>
        <end position="206"/>
    </location>
</feature>
<evidence type="ECO:0000256" key="1">
    <source>
        <dbReference type="SAM" id="MobiDB-lite"/>
    </source>
</evidence>
<dbReference type="HOGENOM" id="CLU_305862_0_0_1"/>
<feature type="domain" description="Extracellular mutant protein 11 C-terminal" evidence="2">
    <location>
        <begin position="856"/>
        <end position="992"/>
    </location>
</feature>
<evidence type="ECO:0000313" key="4">
    <source>
        <dbReference type="Proteomes" id="UP000000560"/>
    </source>
</evidence>
<reference evidence="4" key="2">
    <citation type="journal article" date="2009" name="Fungal Genet. Biol.">
        <title>The 2008 update of the Aspergillus nidulans genome annotation: a community effort.</title>
        <authorList>
            <person name="Wortman J.R."/>
            <person name="Gilsenan J.M."/>
            <person name="Joardar V."/>
            <person name="Deegan J."/>
            <person name="Clutterbuck J."/>
            <person name="Andersen M.R."/>
            <person name="Archer D."/>
            <person name="Bencina M."/>
            <person name="Braus G."/>
            <person name="Coutinho P."/>
            <person name="von Dohren H."/>
            <person name="Doonan J."/>
            <person name="Driessen A.J."/>
            <person name="Durek P."/>
            <person name="Espeso E."/>
            <person name="Fekete E."/>
            <person name="Flipphi M."/>
            <person name="Estrada C.G."/>
            <person name="Geysens S."/>
            <person name="Goldman G."/>
            <person name="de Groot P.W."/>
            <person name="Hansen K."/>
            <person name="Harris S.D."/>
            <person name="Heinekamp T."/>
            <person name="Helmstaedt K."/>
            <person name="Henrissat B."/>
            <person name="Hofmann G."/>
            <person name="Homan T."/>
            <person name="Horio T."/>
            <person name="Horiuchi H."/>
            <person name="James S."/>
            <person name="Jones M."/>
            <person name="Karaffa L."/>
            <person name="Karanyi Z."/>
            <person name="Kato M."/>
            <person name="Keller N."/>
            <person name="Kelly D.E."/>
            <person name="Kiel J.A."/>
            <person name="Kim J.M."/>
            <person name="van der Klei I.J."/>
            <person name="Klis F.M."/>
            <person name="Kovalchuk A."/>
            <person name="Krasevec N."/>
            <person name="Kubicek C.P."/>
            <person name="Liu B."/>
            <person name="Maccabe A."/>
            <person name="Meyer V."/>
            <person name="Mirabito P."/>
            <person name="Miskei M."/>
            <person name="Mos M."/>
            <person name="Mullins J."/>
            <person name="Nelson D.R."/>
            <person name="Nielsen J."/>
            <person name="Oakley B.R."/>
            <person name="Osmani S.A."/>
            <person name="Pakula T."/>
            <person name="Paszewski A."/>
            <person name="Paulsen I."/>
            <person name="Pilsyk S."/>
            <person name="Pocsi I."/>
            <person name="Punt P.J."/>
            <person name="Ram A.F."/>
            <person name="Ren Q."/>
            <person name="Robellet X."/>
            <person name="Robson G."/>
            <person name="Seiboth B."/>
            <person name="van Solingen P."/>
            <person name="Specht T."/>
            <person name="Sun J."/>
            <person name="Taheri-Talesh N."/>
            <person name="Takeshita N."/>
            <person name="Ussery D."/>
            <person name="vanKuyk P.A."/>
            <person name="Visser H."/>
            <person name="van de Vondervoort P.J."/>
            <person name="de Vries R.P."/>
            <person name="Walton J."/>
            <person name="Xiang X."/>
            <person name="Xiong Y."/>
            <person name="Zeng A.P."/>
            <person name="Brandt B.W."/>
            <person name="Cornell M.J."/>
            <person name="van den Hondel C.A."/>
            <person name="Visser J."/>
            <person name="Oliver S.G."/>
            <person name="Turner G."/>
        </authorList>
    </citation>
    <scope>GENOME REANNOTATION</scope>
    <source>
        <strain evidence="4">FGSC A4 / ATCC 38163 / CBS 112.46 / NRRL 194 / M139</strain>
    </source>
</reference>
<feature type="region of interest" description="Disordered" evidence="1">
    <location>
        <begin position="874"/>
        <end position="900"/>
    </location>
</feature>
<dbReference type="InterPro" id="IPR053029">
    <property type="entry name" value="RNA_pol_I-specific_init_factor"/>
</dbReference>
<gene>
    <name evidence="3" type="ORF">ANIA_05921</name>
</gene>
<protein>
    <recommendedName>
        <fullName evidence="2">Extracellular mutant protein 11 C-terminal domain-containing protein</fullName>
    </recommendedName>
</protein>
<dbReference type="STRING" id="227321.Q5B0K9"/>
<dbReference type="GO" id="GO:0070860">
    <property type="term" value="C:RNA polymerase I core factor complex"/>
    <property type="evidence" value="ECO:0000318"/>
    <property type="project" value="GO_Central"/>
</dbReference>
<feature type="compositionally biased region" description="Basic and acidic residues" evidence="1">
    <location>
        <begin position="265"/>
        <end position="275"/>
    </location>
</feature>
<dbReference type="InParanoid" id="Q5B0K9"/>
<dbReference type="GeneID" id="2871172"/>
<evidence type="ECO:0000313" key="3">
    <source>
        <dbReference type="EMBL" id="CBF70567.1"/>
    </source>
</evidence>
<dbReference type="OMA" id="AVHRDMF"/>
<evidence type="ECO:0000259" key="2">
    <source>
        <dbReference type="Pfam" id="PF15463"/>
    </source>
</evidence>
<feature type="compositionally biased region" description="Acidic residues" evidence="1">
    <location>
        <begin position="276"/>
        <end position="289"/>
    </location>
</feature>
<accession>Q5B0K9</accession>
<organism evidence="3 4">
    <name type="scientific">Emericella nidulans (strain FGSC A4 / ATCC 38163 / CBS 112.46 / NRRL 194 / M139)</name>
    <name type="common">Aspergillus nidulans</name>
    <dbReference type="NCBI Taxonomy" id="227321"/>
    <lineage>
        <taxon>Eukaryota</taxon>
        <taxon>Fungi</taxon>
        <taxon>Dikarya</taxon>
        <taxon>Ascomycota</taxon>
        <taxon>Pezizomycotina</taxon>
        <taxon>Eurotiomycetes</taxon>
        <taxon>Eurotiomycetidae</taxon>
        <taxon>Eurotiales</taxon>
        <taxon>Aspergillaceae</taxon>
        <taxon>Aspergillus</taxon>
        <taxon>Aspergillus subgen. Nidulantes</taxon>
    </lineage>
</organism>
<dbReference type="GO" id="GO:0001181">
    <property type="term" value="F:RNA polymerase I general transcription initiation factor activity"/>
    <property type="evidence" value="ECO:0007669"/>
    <property type="project" value="InterPro"/>
</dbReference>
<dbReference type="Pfam" id="PF15463">
    <property type="entry name" value="ECM11"/>
    <property type="match status" value="1"/>
</dbReference>
<feature type="compositionally biased region" description="Basic and acidic residues" evidence="1">
    <location>
        <begin position="187"/>
        <end position="198"/>
    </location>
</feature>
<reference evidence="4" key="1">
    <citation type="journal article" date="2005" name="Nature">
        <title>Sequencing of Aspergillus nidulans and comparative analysis with A. fumigatus and A. oryzae.</title>
        <authorList>
            <person name="Galagan J.E."/>
            <person name="Calvo S.E."/>
            <person name="Cuomo C."/>
            <person name="Ma L.J."/>
            <person name="Wortman J.R."/>
            <person name="Batzoglou S."/>
            <person name="Lee S.I."/>
            <person name="Basturkmen M."/>
            <person name="Spevak C.C."/>
            <person name="Clutterbuck J."/>
            <person name="Kapitonov V."/>
            <person name="Jurka J."/>
            <person name="Scazzocchio C."/>
            <person name="Farman M."/>
            <person name="Butler J."/>
            <person name="Purcell S."/>
            <person name="Harris S."/>
            <person name="Braus G.H."/>
            <person name="Draht O."/>
            <person name="Busch S."/>
            <person name="D'Enfert C."/>
            <person name="Bouchier C."/>
            <person name="Goldman G.H."/>
            <person name="Bell-Pedersen D."/>
            <person name="Griffiths-Jones S."/>
            <person name="Doonan J.H."/>
            <person name="Yu J."/>
            <person name="Vienken K."/>
            <person name="Pain A."/>
            <person name="Freitag M."/>
            <person name="Selker E.U."/>
            <person name="Archer D.B."/>
            <person name="Penalva M.A."/>
            <person name="Oakley B.R."/>
            <person name="Momany M."/>
            <person name="Tanaka T."/>
            <person name="Kumagai T."/>
            <person name="Asai K."/>
            <person name="Machida M."/>
            <person name="Nierman W.C."/>
            <person name="Denning D.W."/>
            <person name="Caddick M."/>
            <person name="Hynes M."/>
            <person name="Paoletti M."/>
            <person name="Fischer R."/>
            <person name="Miller B."/>
            <person name="Dyer P."/>
            <person name="Sachs M.S."/>
            <person name="Osmani S.A."/>
            <person name="Birren B.W."/>
        </authorList>
    </citation>
    <scope>NUCLEOTIDE SEQUENCE [LARGE SCALE GENOMIC DNA]</scope>
    <source>
        <strain evidence="4">FGSC A4 / ATCC 38163 / CBS 112.46 / NRRL 194 / M139</strain>
    </source>
</reference>
<dbReference type="PANTHER" id="PTHR28244:SF1">
    <property type="entry name" value="RNA POLYMERASE I-SPECIFIC TRANSCRIPTION INITIATION FACTOR RRN11"/>
    <property type="match status" value="1"/>
</dbReference>
<dbReference type="GO" id="GO:0042790">
    <property type="term" value="P:nucleolar large rRNA transcription by RNA polymerase I"/>
    <property type="evidence" value="ECO:0000318"/>
    <property type="project" value="GO_Central"/>
</dbReference>
<keyword evidence="4" id="KW-1185">Reference proteome</keyword>
<feature type="region of interest" description="Disordered" evidence="1">
    <location>
        <begin position="354"/>
        <end position="377"/>
    </location>
</feature>
<dbReference type="RefSeq" id="XP_663525.1">
    <property type="nucleotide sequence ID" value="XM_658433.1"/>
</dbReference>
<name>Q5B0K9_EMENI</name>
<dbReference type="Proteomes" id="UP000000560">
    <property type="component" value="Chromosome I"/>
</dbReference>
<feature type="region of interest" description="Disordered" evidence="1">
    <location>
        <begin position="623"/>
        <end position="645"/>
    </location>
</feature>
<dbReference type="GO" id="GO:0017025">
    <property type="term" value="F:TBP-class protein binding"/>
    <property type="evidence" value="ECO:0000318"/>
    <property type="project" value="GO_Central"/>
</dbReference>
<dbReference type="InterPro" id="IPR029178">
    <property type="entry name" value="Ecm11_C"/>
</dbReference>
<feature type="compositionally biased region" description="Basic and acidic residues" evidence="1">
    <location>
        <begin position="747"/>
        <end position="765"/>
    </location>
</feature>
<dbReference type="AlphaFoldDB" id="Q5B0K9"/>
<dbReference type="Pfam" id="PF04090">
    <property type="entry name" value="Rrn11"/>
    <property type="match status" value="1"/>
</dbReference>
<dbReference type="PANTHER" id="PTHR28244">
    <property type="entry name" value="RNA POLYMERASE I-SPECIFIC TRANSCRIPTION INITIATION FACTOR RRN11"/>
    <property type="match status" value="1"/>
</dbReference>
<dbReference type="EMBL" id="BN001301">
    <property type="protein sequence ID" value="CBF70567.1"/>
    <property type="molecule type" value="Genomic_DNA"/>
</dbReference>
<feature type="compositionally biased region" description="Basic and acidic residues" evidence="1">
    <location>
        <begin position="632"/>
        <end position="645"/>
    </location>
</feature>
<feature type="region of interest" description="Disordered" evidence="1">
    <location>
        <begin position="28"/>
        <end position="57"/>
    </location>
</feature>
<dbReference type="InterPro" id="IPR007224">
    <property type="entry name" value="TIF_Rrn11"/>
</dbReference>
<dbReference type="eggNOG" id="ENOG502SC4N">
    <property type="taxonomic scope" value="Eukaryota"/>
</dbReference>
<proteinExistence type="predicted"/>
<sequence>MAFVPSATSFSLPLPLWQQNPSLRAARYERKRKNEYDTEEDNTGPNGGEDGETTDGLSEFGLTSSSVLLSPEEAHQYRIAGLPFNEELPDTKYFPHAPATERSPLSPPIYVPQSAAHQGNLRLRHLAVLTSVLHRCLLEGDYIRAGRAWGLIIREQFGGNSIDVRTDDRWGIGAEILLRKDHQLSEELPEGEKADSGRNGDVPRPLFTRKGFEDAKQYYETLIIQHPYQKTAPNAISALHFYPAMFGLWIYVTQEESTCARRALEERDPASLREPWDDEEAGSENDGQDDWWNRYQNLAAGIRAKELAEAERIAARMDGILTSPPYSDSPELLELRGMVSRWIADLLVSSLPSAKSDDDEYDSDHNVSVADGDDDVFMGTTQADGVEARRERRIAMEKRQAELTRSQEFMEKAQKRKRGVSSRLNDLHIDRDAFAALRCGRDYVHSKENRQHQPRAIEPGNQTRRALAEQAGLEAPSTTLVAPVPIPGNRQAPIERYDTPFGDQAFIEKPVHRDAFDTDVEGIDESTIAATSVIGNDDVTYRLSPAARLDANANADMNMFGTVRHMDPRQHPQQEQQPHPQPSPSPTRQLRTGRRANESKWYEGLGDRALRSAGLDLDDLEAASQTTSTAGDDEKSNDTDDQRFVPRYRATEEPLSRRLQNFWTASRRTTYQNDTIGQEEPTKTQSFIPVASTARTLPADSRKVTLTRSMTTTPRTRFSPPKPSLLDQLDLTPTRRTPGITRTHSRKDRERNTEKEGSRTADDTIRAADTGLSLFADTNNHRAGTDESPRSLNAFELTNFDDLENDSSMNDPFSRRASIRWVGPAEADSPPTHTHTDTNMNMVTKTPLGKRNLEPDYPPEVLCTKTFSELQAEPFDRTPNPKASRPAAETQTQPPEMGKDEDKIAFLLRLTEQERGEYFSKLSMDDWEGCGDLLIEEFSKLMTKMKELRHARRKTAAIFEAEVKRRHTMVEEQSAEISAKFEEMRAGGAEVLRGRSP</sequence>
<dbReference type="OrthoDB" id="2159786at2759"/>
<feature type="region of interest" description="Disordered" evidence="1">
    <location>
        <begin position="265"/>
        <end position="289"/>
    </location>
</feature>
<dbReference type="GO" id="GO:0001164">
    <property type="term" value="F:RNA polymerase I core promoter sequence-specific DNA binding"/>
    <property type="evidence" value="ECO:0000318"/>
    <property type="project" value="GO_Central"/>
</dbReference>
<accession>C8V3K3</accession>
<feature type="region of interest" description="Disordered" evidence="1">
    <location>
        <begin position="711"/>
        <end position="765"/>
    </location>
</feature>
<feature type="compositionally biased region" description="Low complexity" evidence="1">
    <location>
        <begin position="732"/>
        <end position="742"/>
    </location>
</feature>
<dbReference type="KEGG" id="ani:ANIA_05921"/>